<evidence type="ECO:0000256" key="2">
    <source>
        <dbReference type="SAM" id="Phobius"/>
    </source>
</evidence>
<keyword evidence="2" id="KW-0472">Membrane</keyword>
<name>A0A5B7AXW3_DAVIN</name>
<feature type="region of interest" description="Disordered" evidence="1">
    <location>
        <begin position="1"/>
        <end position="26"/>
    </location>
</feature>
<evidence type="ECO:0000256" key="1">
    <source>
        <dbReference type="SAM" id="MobiDB-lite"/>
    </source>
</evidence>
<proteinExistence type="predicted"/>
<feature type="transmembrane region" description="Helical" evidence="2">
    <location>
        <begin position="72"/>
        <end position="95"/>
    </location>
</feature>
<accession>A0A5B7AXW3</accession>
<keyword evidence="2" id="KW-1133">Transmembrane helix</keyword>
<reference evidence="3" key="1">
    <citation type="submission" date="2019-08" db="EMBL/GenBank/DDBJ databases">
        <title>Reference gene set and small RNA set construction with multiple tissues from Davidia involucrata Baill.</title>
        <authorList>
            <person name="Yang H."/>
            <person name="Zhou C."/>
            <person name="Li G."/>
            <person name="Wang J."/>
            <person name="Gao P."/>
            <person name="Wang M."/>
            <person name="Wang R."/>
            <person name="Zhao Y."/>
        </authorList>
    </citation>
    <scope>NUCLEOTIDE SEQUENCE</scope>
    <source>
        <tissue evidence="3">Mixed with DoveR01_LX</tissue>
    </source>
</reference>
<gene>
    <name evidence="3" type="ORF">Din_030239</name>
</gene>
<keyword evidence="2" id="KW-0812">Transmembrane</keyword>
<protein>
    <submittedName>
        <fullName evidence="3">Putative Proline rich extensin signature</fullName>
    </submittedName>
</protein>
<sequence>MEEGGGGDGGGGHGSGGDGGGGDGIGWHGLSHAEHIEQAIWSLDIALIVDIADETSEFCKMKRRVKRENTRIGWGLLILFFQRVMMEGCLIRYVWNNMAN</sequence>
<organism evidence="3">
    <name type="scientific">Davidia involucrata</name>
    <name type="common">Dove tree</name>
    <dbReference type="NCBI Taxonomy" id="16924"/>
    <lineage>
        <taxon>Eukaryota</taxon>
        <taxon>Viridiplantae</taxon>
        <taxon>Streptophyta</taxon>
        <taxon>Embryophyta</taxon>
        <taxon>Tracheophyta</taxon>
        <taxon>Spermatophyta</taxon>
        <taxon>Magnoliopsida</taxon>
        <taxon>eudicotyledons</taxon>
        <taxon>Gunneridae</taxon>
        <taxon>Pentapetalae</taxon>
        <taxon>asterids</taxon>
        <taxon>Cornales</taxon>
        <taxon>Nyssaceae</taxon>
        <taxon>Davidia</taxon>
    </lineage>
</organism>
<evidence type="ECO:0000313" key="3">
    <source>
        <dbReference type="EMBL" id="MPA60798.1"/>
    </source>
</evidence>
<dbReference type="AlphaFoldDB" id="A0A5B7AXW3"/>
<dbReference type="EMBL" id="GHES01030239">
    <property type="protein sequence ID" value="MPA60798.1"/>
    <property type="molecule type" value="Transcribed_RNA"/>
</dbReference>